<dbReference type="PROSITE" id="PS51257">
    <property type="entry name" value="PROKAR_LIPOPROTEIN"/>
    <property type="match status" value="1"/>
</dbReference>
<keyword evidence="3" id="KW-1185">Reference proteome</keyword>
<proteinExistence type="predicted"/>
<gene>
    <name evidence="2" type="ORF">H6G24_10970</name>
</gene>
<organism evidence="2 3">
    <name type="scientific">Calothrix parietina FACHB-288</name>
    <dbReference type="NCBI Taxonomy" id="2692896"/>
    <lineage>
        <taxon>Bacteria</taxon>
        <taxon>Bacillati</taxon>
        <taxon>Cyanobacteriota</taxon>
        <taxon>Cyanophyceae</taxon>
        <taxon>Nostocales</taxon>
        <taxon>Calotrichaceae</taxon>
        <taxon>Calothrix</taxon>
    </lineage>
</organism>
<dbReference type="InterPro" id="IPR010328">
    <property type="entry name" value="DUF928"/>
</dbReference>
<dbReference type="Proteomes" id="UP000658514">
    <property type="component" value="Unassembled WGS sequence"/>
</dbReference>
<dbReference type="RefSeq" id="WP_190540392.1">
    <property type="nucleotide sequence ID" value="NZ_CAWPNO010000045.1"/>
</dbReference>
<dbReference type="Pfam" id="PF06051">
    <property type="entry name" value="DUF928"/>
    <property type="match status" value="1"/>
</dbReference>
<evidence type="ECO:0000313" key="2">
    <source>
        <dbReference type="EMBL" id="MBD2196011.1"/>
    </source>
</evidence>
<comment type="caution">
    <text evidence="2">The sequence shown here is derived from an EMBL/GenBank/DDBJ whole genome shotgun (WGS) entry which is preliminary data.</text>
</comment>
<reference evidence="2 3" key="1">
    <citation type="journal article" date="2020" name="ISME J.">
        <title>Comparative genomics reveals insights into cyanobacterial evolution and habitat adaptation.</title>
        <authorList>
            <person name="Chen M.Y."/>
            <person name="Teng W.K."/>
            <person name="Zhao L."/>
            <person name="Hu C.X."/>
            <person name="Zhou Y.K."/>
            <person name="Han B.P."/>
            <person name="Song L.R."/>
            <person name="Shu W.S."/>
        </authorList>
    </citation>
    <scope>NUCLEOTIDE SEQUENCE [LARGE SCALE GENOMIC DNA]</scope>
    <source>
        <strain evidence="2 3">FACHB-288</strain>
    </source>
</reference>
<sequence length="243" mass="27333">MNRKALTALCLTSLLTLSCAIPNQVMADDTQPKEGLPGRRMGGGTRGECYSNAGKLMALVPENNLVLTQQAYPNILFYIPQTSKPTSIEFVLKDDKRQLVYEKTFTKDAAETKTDSGEVINLRSLDSQSLPELTINQKYHWYLSIICDPENRANDIVVHGWIKRVAVDKNLAQKLERASVLERTHLYAQAGLWQDALATLAELRYDQPRDTKLATSWTQLLNSENLNAIAQEPLLSIKIYKQP</sequence>
<protein>
    <submittedName>
        <fullName evidence="2">DUF928 domain-containing protein</fullName>
    </submittedName>
</protein>
<evidence type="ECO:0000313" key="3">
    <source>
        <dbReference type="Proteomes" id="UP000658514"/>
    </source>
</evidence>
<evidence type="ECO:0000256" key="1">
    <source>
        <dbReference type="SAM" id="SignalP"/>
    </source>
</evidence>
<feature type="signal peptide" evidence="1">
    <location>
        <begin position="1"/>
        <end position="27"/>
    </location>
</feature>
<name>A0ABR8A7N7_9CYAN</name>
<keyword evidence="1" id="KW-0732">Signal</keyword>
<feature type="chain" id="PRO_5046150094" evidence="1">
    <location>
        <begin position="28"/>
        <end position="243"/>
    </location>
</feature>
<dbReference type="EMBL" id="JACJQH010000014">
    <property type="protein sequence ID" value="MBD2196011.1"/>
    <property type="molecule type" value="Genomic_DNA"/>
</dbReference>
<accession>A0ABR8A7N7</accession>